<feature type="non-terminal residue" evidence="1">
    <location>
        <position position="65"/>
    </location>
</feature>
<dbReference type="Gene3D" id="3.40.50.300">
    <property type="entry name" value="P-loop containing nucleotide triphosphate hydrolases"/>
    <property type="match status" value="1"/>
</dbReference>
<dbReference type="AlphaFoldDB" id="J8R3Z5"/>
<dbReference type="GeneID" id="20349254"/>
<name>J8R3Z5_GAET3</name>
<protein>
    <submittedName>
        <fullName evidence="1">Uncharacterized protein</fullName>
    </submittedName>
</protein>
<reference evidence="1" key="1">
    <citation type="submission" date="2010-07" db="EMBL/GenBank/DDBJ databases">
        <authorList>
            <consortium name="The Broad Institute Genome Sequencing Platform"/>
            <consortium name="Broad Institute Genome Sequencing Center for Infectious Disease"/>
            <person name="Ma L.-J."/>
            <person name="Dead R."/>
            <person name="Young S."/>
            <person name="Zeng Q."/>
            <person name="Koehrsen M."/>
            <person name="Alvarado L."/>
            <person name="Berlin A."/>
            <person name="Chapman S.B."/>
            <person name="Chen Z."/>
            <person name="Freedman E."/>
            <person name="Gellesch M."/>
            <person name="Goldberg J."/>
            <person name="Griggs A."/>
            <person name="Gujja S."/>
            <person name="Heilman E.R."/>
            <person name="Heiman D."/>
            <person name="Hepburn T."/>
            <person name="Howarth C."/>
            <person name="Jen D."/>
            <person name="Larson L."/>
            <person name="Mehta T."/>
            <person name="Neiman D."/>
            <person name="Pearson M."/>
            <person name="Roberts A."/>
            <person name="Saif S."/>
            <person name="Shea T."/>
            <person name="Shenoy N."/>
            <person name="Sisk P."/>
            <person name="Stolte C."/>
            <person name="Sykes S."/>
            <person name="Walk T."/>
            <person name="White J."/>
            <person name="Yandava C."/>
            <person name="Haas B."/>
            <person name="Nusbaum C."/>
            <person name="Birren B."/>
        </authorList>
    </citation>
    <scope>NUCLEOTIDE SEQUENCE</scope>
    <source>
        <strain evidence="1">R3-111a-1</strain>
    </source>
</reference>
<accession>J8R3Z5</accession>
<reference evidence="1" key="2">
    <citation type="submission" date="2010-09" db="EMBL/GenBank/DDBJ databases">
        <title>Annotation of Gaeumannomyces graminis var. tritici R3-111a-1.</title>
        <authorList>
            <consortium name="The Broad Institute Genome Sequencing Platform"/>
            <person name="Ma L.-J."/>
            <person name="Dead R."/>
            <person name="Young S.K."/>
            <person name="Zeng Q."/>
            <person name="Gargeya S."/>
            <person name="Fitzgerald M."/>
            <person name="Haas B."/>
            <person name="Abouelleil A."/>
            <person name="Alvarado L."/>
            <person name="Arachchi H.M."/>
            <person name="Berlin A."/>
            <person name="Brown A."/>
            <person name="Chapman S.B."/>
            <person name="Chen Z."/>
            <person name="Dunbar C."/>
            <person name="Freedman E."/>
            <person name="Gearin G."/>
            <person name="Gellesch M."/>
            <person name="Goldberg J."/>
            <person name="Griggs A."/>
            <person name="Gujja S."/>
            <person name="Heiman D."/>
            <person name="Howarth C."/>
            <person name="Larson L."/>
            <person name="Lui A."/>
            <person name="MacDonald P.J.P."/>
            <person name="Mehta T."/>
            <person name="Montmayeur A."/>
            <person name="Murphy C."/>
            <person name="Neiman D."/>
            <person name="Pearson M."/>
            <person name="Priest M."/>
            <person name="Roberts A."/>
            <person name="Saif S."/>
            <person name="Shea T."/>
            <person name="Shenoy N."/>
            <person name="Sisk P."/>
            <person name="Stolte C."/>
            <person name="Sykes S."/>
            <person name="Yandava C."/>
            <person name="Wortman J."/>
            <person name="Nusbaum C."/>
            <person name="Birren B."/>
        </authorList>
    </citation>
    <scope>NUCLEOTIDE SEQUENCE</scope>
    <source>
        <strain evidence="1">R3-111a-1</strain>
    </source>
</reference>
<evidence type="ECO:0000313" key="1">
    <source>
        <dbReference type="EMBL" id="EJT74958.1"/>
    </source>
</evidence>
<sequence length="65" mass="6825">MAAPLRGCVVWINGPPGVGKLAVGSQLSELLGPNTCPPPVPYNCDGEPAHLPDAVRRAHMLDRVL</sequence>
<dbReference type="VEuPathDB" id="FungiDB:GGTG_08796"/>
<dbReference type="InterPro" id="IPR027417">
    <property type="entry name" value="P-loop_NTPase"/>
</dbReference>
<dbReference type="EMBL" id="GL385398">
    <property type="protein sequence ID" value="EJT74958.1"/>
    <property type="molecule type" value="Genomic_DNA"/>
</dbReference>
<dbReference type="RefSeq" id="XP_009224902.1">
    <property type="nucleotide sequence ID" value="XM_009226638.1"/>
</dbReference>
<organism evidence="1">
    <name type="scientific">Gaeumannomyces tritici (strain R3-111a-1)</name>
    <name type="common">Wheat and barley take-all root rot fungus</name>
    <name type="synonym">Gaeumannomyces graminis var. tritici</name>
    <dbReference type="NCBI Taxonomy" id="644352"/>
    <lineage>
        <taxon>Eukaryota</taxon>
        <taxon>Fungi</taxon>
        <taxon>Dikarya</taxon>
        <taxon>Ascomycota</taxon>
        <taxon>Pezizomycotina</taxon>
        <taxon>Sordariomycetes</taxon>
        <taxon>Sordariomycetidae</taxon>
        <taxon>Magnaporthales</taxon>
        <taxon>Magnaporthaceae</taxon>
        <taxon>Gaeumannomyces</taxon>
    </lineage>
</organism>
<proteinExistence type="predicted"/>
<gene>
    <name evidence="1" type="ORF">GGTG_08796</name>
</gene>